<evidence type="ECO:0000313" key="3">
    <source>
        <dbReference type="EMBL" id="KAK6311264.1"/>
    </source>
</evidence>
<evidence type="ECO:0000256" key="2">
    <source>
        <dbReference type="SAM" id="Phobius"/>
    </source>
</evidence>
<proteinExistence type="predicted"/>
<organism evidence="3 4">
    <name type="scientific">Coregonus suidteri</name>
    <dbReference type="NCBI Taxonomy" id="861788"/>
    <lineage>
        <taxon>Eukaryota</taxon>
        <taxon>Metazoa</taxon>
        <taxon>Chordata</taxon>
        <taxon>Craniata</taxon>
        <taxon>Vertebrata</taxon>
        <taxon>Euteleostomi</taxon>
        <taxon>Actinopterygii</taxon>
        <taxon>Neopterygii</taxon>
        <taxon>Teleostei</taxon>
        <taxon>Protacanthopterygii</taxon>
        <taxon>Salmoniformes</taxon>
        <taxon>Salmonidae</taxon>
        <taxon>Coregoninae</taxon>
        <taxon>Coregonus</taxon>
    </lineage>
</organism>
<keyword evidence="2" id="KW-0812">Transmembrane</keyword>
<keyword evidence="2" id="KW-1133">Transmembrane helix</keyword>
<feature type="region of interest" description="Disordered" evidence="1">
    <location>
        <begin position="1"/>
        <end position="21"/>
    </location>
</feature>
<reference evidence="3 4" key="1">
    <citation type="submission" date="2021-04" db="EMBL/GenBank/DDBJ databases">
        <authorList>
            <person name="De Guttry C."/>
            <person name="Zahm M."/>
            <person name="Klopp C."/>
            <person name="Cabau C."/>
            <person name="Louis A."/>
            <person name="Berthelot C."/>
            <person name="Parey E."/>
            <person name="Roest Crollius H."/>
            <person name="Montfort J."/>
            <person name="Robinson-Rechavi M."/>
            <person name="Bucao C."/>
            <person name="Bouchez O."/>
            <person name="Gislard M."/>
            <person name="Lluch J."/>
            <person name="Milhes M."/>
            <person name="Lampietro C."/>
            <person name="Lopez Roques C."/>
            <person name="Donnadieu C."/>
            <person name="Braasch I."/>
            <person name="Desvignes T."/>
            <person name="Postlethwait J."/>
            <person name="Bobe J."/>
            <person name="Wedekind C."/>
            <person name="Guiguen Y."/>
        </authorList>
    </citation>
    <scope>NUCLEOTIDE SEQUENCE [LARGE SCALE GENOMIC DNA]</scope>
    <source>
        <strain evidence="3">Cs_M1</strain>
        <tissue evidence="3">Blood</tissue>
    </source>
</reference>
<dbReference type="AlphaFoldDB" id="A0AAN8LK94"/>
<dbReference type="EMBL" id="JAGTTL010000016">
    <property type="protein sequence ID" value="KAK6311264.1"/>
    <property type="molecule type" value="Genomic_DNA"/>
</dbReference>
<sequence>MRKRRMSRHQMESKKKKHARVQVPTLKDNRHFHLKIRRVGRWGLMIWGILLMGCLPWQIPQTQADTQGVEGQQEKEEEVIFLTLREETPLLLRKETFPQLTSLPSHELRQFKNCGIALTVIAVNLGEMVCLLRADWINRSRVGGGSAEVIKRHPDDALRFSKQSTFNKGSGWHLNGVKAGGTRTITGNPY</sequence>
<gene>
    <name evidence="3" type="ORF">J4Q44_G00193190</name>
</gene>
<protein>
    <submittedName>
        <fullName evidence="3">Uncharacterized protein</fullName>
    </submittedName>
</protein>
<keyword evidence="2" id="KW-0472">Membrane</keyword>
<evidence type="ECO:0000256" key="1">
    <source>
        <dbReference type="SAM" id="MobiDB-lite"/>
    </source>
</evidence>
<feature type="compositionally biased region" description="Basic residues" evidence="1">
    <location>
        <begin position="1"/>
        <end position="20"/>
    </location>
</feature>
<name>A0AAN8LK94_9TELE</name>
<evidence type="ECO:0000313" key="4">
    <source>
        <dbReference type="Proteomes" id="UP001356427"/>
    </source>
</evidence>
<feature type="transmembrane region" description="Helical" evidence="2">
    <location>
        <begin position="39"/>
        <end position="59"/>
    </location>
</feature>
<keyword evidence="4" id="KW-1185">Reference proteome</keyword>
<accession>A0AAN8LK94</accession>
<dbReference type="Proteomes" id="UP001356427">
    <property type="component" value="Unassembled WGS sequence"/>
</dbReference>
<comment type="caution">
    <text evidence="3">The sequence shown here is derived from an EMBL/GenBank/DDBJ whole genome shotgun (WGS) entry which is preliminary data.</text>
</comment>